<keyword evidence="6" id="KW-0137">Centromere</keyword>
<dbReference type="OrthoDB" id="6347512at2759"/>
<dbReference type="Pfam" id="PF07778">
    <property type="entry name" value="CENP-I"/>
    <property type="match status" value="1"/>
</dbReference>
<gene>
    <name evidence="7" type="ORF">K491DRAFT_635643</name>
</gene>
<dbReference type="GO" id="GO:0034080">
    <property type="term" value="P:CENP-A containing chromatin assembly"/>
    <property type="evidence" value="ECO:0007669"/>
    <property type="project" value="TreeGrafter"/>
</dbReference>
<organism evidence="7 8">
    <name type="scientific">Lophiostoma macrostomum CBS 122681</name>
    <dbReference type="NCBI Taxonomy" id="1314788"/>
    <lineage>
        <taxon>Eukaryota</taxon>
        <taxon>Fungi</taxon>
        <taxon>Dikarya</taxon>
        <taxon>Ascomycota</taxon>
        <taxon>Pezizomycotina</taxon>
        <taxon>Dothideomycetes</taxon>
        <taxon>Pleosporomycetidae</taxon>
        <taxon>Pleosporales</taxon>
        <taxon>Lophiostomataceae</taxon>
        <taxon>Lophiostoma</taxon>
    </lineage>
</organism>
<keyword evidence="5" id="KW-0539">Nucleus</keyword>
<reference evidence="7" key="1">
    <citation type="journal article" date="2020" name="Stud. Mycol.">
        <title>101 Dothideomycetes genomes: a test case for predicting lifestyles and emergence of pathogens.</title>
        <authorList>
            <person name="Haridas S."/>
            <person name="Albert R."/>
            <person name="Binder M."/>
            <person name="Bloem J."/>
            <person name="Labutti K."/>
            <person name="Salamov A."/>
            <person name="Andreopoulos B."/>
            <person name="Baker S."/>
            <person name="Barry K."/>
            <person name="Bills G."/>
            <person name="Bluhm B."/>
            <person name="Cannon C."/>
            <person name="Castanera R."/>
            <person name="Culley D."/>
            <person name="Daum C."/>
            <person name="Ezra D."/>
            <person name="Gonzalez J."/>
            <person name="Henrissat B."/>
            <person name="Kuo A."/>
            <person name="Liang C."/>
            <person name="Lipzen A."/>
            <person name="Lutzoni F."/>
            <person name="Magnuson J."/>
            <person name="Mondo S."/>
            <person name="Nolan M."/>
            <person name="Ohm R."/>
            <person name="Pangilinan J."/>
            <person name="Park H.-J."/>
            <person name="Ramirez L."/>
            <person name="Alfaro M."/>
            <person name="Sun H."/>
            <person name="Tritt A."/>
            <person name="Yoshinaga Y."/>
            <person name="Zwiers L.-H."/>
            <person name="Turgeon B."/>
            <person name="Goodwin S."/>
            <person name="Spatafora J."/>
            <person name="Crous P."/>
            <person name="Grigoriev I."/>
        </authorList>
    </citation>
    <scope>NUCLEOTIDE SEQUENCE</scope>
    <source>
        <strain evidence="7">CBS 122681</strain>
    </source>
</reference>
<dbReference type="GO" id="GO:0000070">
    <property type="term" value="P:mitotic sister chromatid segregation"/>
    <property type="evidence" value="ECO:0007669"/>
    <property type="project" value="TreeGrafter"/>
</dbReference>
<dbReference type="Proteomes" id="UP000799324">
    <property type="component" value="Unassembled WGS sequence"/>
</dbReference>
<keyword evidence="8" id="KW-1185">Reference proteome</keyword>
<protein>
    <submittedName>
        <fullName evidence="7">Mis6-domain-containing protein</fullName>
    </submittedName>
</protein>
<evidence type="ECO:0000313" key="7">
    <source>
        <dbReference type="EMBL" id="KAF2652433.1"/>
    </source>
</evidence>
<dbReference type="GO" id="GO:0000939">
    <property type="term" value="C:inner kinetochore"/>
    <property type="evidence" value="ECO:0007669"/>
    <property type="project" value="TreeGrafter"/>
</dbReference>
<dbReference type="PANTHER" id="PTHR48208:SF2">
    <property type="entry name" value="CENTROMERE PROTEIN I"/>
    <property type="match status" value="1"/>
</dbReference>
<dbReference type="EMBL" id="MU004402">
    <property type="protein sequence ID" value="KAF2652433.1"/>
    <property type="molecule type" value="Genomic_DNA"/>
</dbReference>
<dbReference type="AlphaFoldDB" id="A0A6A6T0N4"/>
<evidence type="ECO:0000256" key="3">
    <source>
        <dbReference type="ARBA" id="ARBA00005470"/>
    </source>
</evidence>
<evidence type="ECO:0000256" key="2">
    <source>
        <dbReference type="ARBA" id="ARBA00004584"/>
    </source>
</evidence>
<proteinExistence type="inferred from homology"/>
<evidence type="ECO:0000313" key="8">
    <source>
        <dbReference type="Proteomes" id="UP000799324"/>
    </source>
</evidence>
<name>A0A6A6T0N4_9PLEO</name>
<keyword evidence="4" id="KW-0158">Chromosome</keyword>
<comment type="subcellular location">
    <subcellularLocation>
        <location evidence="2">Chromosome</location>
        <location evidence="2">Centromere</location>
    </subcellularLocation>
    <subcellularLocation>
        <location evidence="1">Nucleus</location>
    </subcellularLocation>
</comment>
<dbReference type="GO" id="GO:0005634">
    <property type="term" value="C:nucleus"/>
    <property type="evidence" value="ECO:0007669"/>
    <property type="project" value="UniProtKB-SubCell"/>
</dbReference>
<comment type="similarity">
    <text evidence="3">Belongs to the CENP-I/CTF3 family.</text>
</comment>
<evidence type="ECO:0000256" key="6">
    <source>
        <dbReference type="ARBA" id="ARBA00023328"/>
    </source>
</evidence>
<evidence type="ECO:0000256" key="4">
    <source>
        <dbReference type="ARBA" id="ARBA00022454"/>
    </source>
</evidence>
<evidence type="ECO:0000256" key="5">
    <source>
        <dbReference type="ARBA" id="ARBA00023242"/>
    </source>
</evidence>
<evidence type="ECO:0000256" key="1">
    <source>
        <dbReference type="ARBA" id="ARBA00004123"/>
    </source>
</evidence>
<accession>A0A6A6T0N4</accession>
<dbReference type="CDD" id="cd22647">
    <property type="entry name" value="CTF3_NTD_HEAT"/>
    <property type="match status" value="1"/>
</dbReference>
<sequence length="701" mass="77902">MPSISDDREPVGVHEALQSLEKASRTPAKQRAVKVSGIVDAICRTAFDQGLDEHNLRTVVRIVSKKSELDQTSVTNLVKNLYPATRVPADVVVTVVGALGQGKGKPSLGTQNSLVKWLALAHEILEDSRVLSRLYGVLFGMLDMISIRTPLCHLLSLVTRRKHVKPFRIQQLLELSRGLGNEPALQGLLRVYRDYYPDIIIASTTATRNSFPPRPEPEWQKRLISILEASSATDEDVLEHRSGFRVSRKGRKRSKLSVIPDVHTFRANETSVTLEEIDSVEDFVGKLERIEPPGQMISFLTDPLLQKYVALKPSPITSRRIELWLSASLEEECNAARAGSEDSSYLFELAGGLGNHSQYDKGLLPIVSTFLRAYLPVWDGITAADAVLALLAYLPIQRFQDAYDSFLGPVEKVLPGHGLQSLEKLLHFYTQLLQHWIAQVAVRPAAPANKSFDKALEDLVVHVSNLSTSLLLSLSNSADSSIRSAILSFYELLSASSKPQVIPILLPPPLLAYLLAQSPSSATVSRICGIYANHKTAFDKHPTPITSYYPSKVTIPFNSCLRDFYNVFWGAKAFQSVGNSAAFFCHPALRVSLNDYLTAIEHEYAVGFALDLSHNPLLASLSAAAWWSLEDAEIEKHGYDRNSMNWHRGPVTQHSLEALEKDRGVSVSYLDYRRHVLQWMADRGCAGIRDLLFATHLKLKK</sequence>
<dbReference type="PANTHER" id="PTHR48208">
    <property type="entry name" value="CENTROMERE PROTEIN I"/>
    <property type="match status" value="1"/>
</dbReference>
<dbReference type="InterPro" id="IPR012485">
    <property type="entry name" value="CENP-I"/>
</dbReference>